<organism evidence="4 5">
    <name type="scientific">Fischerella muscicola CCMEE 5323</name>
    <dbReference type="NCBI Taxonomy" id="2019572"/>
    <lineage>
        <taxon>Bacteria</taxon>
        <taxon>Bacillati</taxon>
        <taxon>Cyanobacteriota</taxon>
        <taxon>Cyanophyceae</taxon>
        <taxon>Nostocales</taxon>
        <taxon>Hapalosiphonaceae</taxon>
        <taxon>Fischerella</taxon>
    </lineage>
</organism>
<proteinExistence type="predicted"/>
<dbReference type="AlphaFoldDB" id="A0A2N6JXX7"/>
<dbReference type="SUPFAM" id="SSF51197">
    <property type="entry name" value="Clavaminate synthase-like"/>
    <property type="match status" value="1"/>
</dbReference>
<sequence length="276" mass="31688">MMVLSNLSLSPVLTQLNSQILNPFGLVLNTKEEFRDLHLLSVAELRNLVWEHRFIILRGFSQLELEELSNYCQSWGELLTWDFGTVLDVIVQENPQNYTFTNGNMPFHWDGAFAKVVPSLIFFQCVVAPTPGSGGETTFCDTTKVWEKATPQQRQIWQQTKITYKTQKLAHYGGQISTNLVSQHPVTGVPILRFAEPLNEESVNLNPLFLEIPGLSLPERDQLIEDLQKRLYNPENFFAHQWQTGDILIADNHVLLHGRNPFFSHSSRHLQRVHIL</sequence>
<dbReference type="Proteomes" id="UP000235036">
    <property type="component" value="Unassembled WGS sequence"/>
</dbReference>
<comment type="cofactor">
    <cofactor evidence="1">
        <name>Fe(2+)</name>
        <dbReference type="ChEBI" id="CHEBI:29033"/>
    </cofactor>
</comment>
<evidence type="ECO:0000313" key="4">
    <source>
        <dbReference type="EMBL" id="PLZ85572.1"/>
    </source>
</evidence>
<keyword evidence="4" id="KW-0223">Dioxygenase</keyword>
<comment type="caution">
    <text evidence="4">The sequence shown here is derived from an EMBL/GenBank/DDBJ whole genome shotgun (WGS) entry which is preliminary data.</text>
</comment>
<dbReference type="PANTHER" id="PTHR10696:SF53">
    <property type="entry name" value="TYROSINE ISONITRILE DESATURASE"/>
    <property type="match status" value="1"/>
</dbReference>
<evidence type="ECO:0000256" key="2">
    <source>
        <dbReference type="ARBA" id="ARBA00023002"/>
    </source>
</evidence>
<dbReference type="PANTHER" id="PTHR10696">
    <property type="entry name" value="GAMMA-BUTYROBETAINE HYDROXYLASE-RELATED"/>
    <property type="match status" value="1"/>
</dbReference>
<evidence type="ECO:0000256" key="1">
    <source>
        <dbReference type="ARBA" id="ARBA00001954"/>
    </source>
</evidence>
<dbReference type="Gene3D" id="3.60.130.10">
    <property type="entry name" value="Clavaminate synthase-like"/>
    <property type="match status" value="1"/>
</dbReference>
<keyword evidence="2" id="KW-0560">Oxidoreductase</keyword>
<accession>A0A2N6JXX7</accession>
<name>A0A2N6JXX7_FISMU</name>
<evidence type="ECO:0000259" key="3">
    <source>
        <dbReference type="Pfam" id="PF02668"/>
    </source>
</evidence>
<dbReference type="GO" id="GO:0051213">
    <property type="term" value="F:dioxygenase activity"/>
    <property type="evidence" value="ECO:0007669"/>
    <property type="project" value="UniProtKB-KW"/>
</dbReference>
<keyword evidence="5" id="KW-1185">Reference proteome</keyword>
<feature type="domain" description="TauD/TfdA-like" evidence="3">
    <location>
        <begin position="34"/>
        <end position="273"/>
    </location>
</feature>
<protein>
    <submittedName>
        <fullName evidence="4">TauD/TfdA family dioxygenase</fullName>
    </submittedName>
</protein>
<reference evidence="4 5" key="1">
    <citation type="submission" date="2017-08" db="EMBL/GenBank/DDBJ databases">
        <title>Genomes of Fischerella (Mastigocladus) sp. strains.</title>
        <authorList>
            <person name="Miller S.R."/>
        </authorList>
    </citation>
    <scope>NUCLEOTIDE SEQUENCE [LARGE SCALE GENOMIC DNA]</scope>
    <source>
        <strain evidence="4 5">CCMEE 5323</strain>
    </source>
</reference>
<gene>
    <name evidence="4" type="ORF">CEN44_22070</name>
</gene>
<dbReference type="InterPro" id="IPR050411">
    <property type="entry name" value="AlphaKG_dependent_hydroxylases"/>
</dbReference>
<dbReference type="Pfam" id="PF02668">
    <property type="entry name" value="TauD"/>
    <property type="match status" value="1"/>
</dbReference>
<evidence type="ECO:0000313" key="5">
    <source>
        <dbReference type="Proteomes" id="UP000235036"/>
    </source>
</evidence>
<dbReference type="InterPro" id="IPR042098">
    <property type="entry name" value="TauD-like_sf"/>
</dbReference>
<dbReference type="InterPro" id="IPR003819">
    <property type="entry name" value="TauD/TfdA-like"/>
</dbReference>
<dbReference type="EMBL" id="NRQW01000514">
    <property type="protein sequence ID" value="PLZ85572.1"/>
    <property type="molecule type" value="Genomic_DNA"/>
</dbReference>